<name>A0A816Z8H9_9BILA</name>
<dbReference type="Gene3D" id="3.30.1370.10">
    <property type="entry name" value="K Homology domain, type 1"/>
    <property type="match status" value="2"/>
</dbReference>
<organism evidence="6 8">
    <name type="scientific">Rotaria magnacalcarata</name>
    <dbReference type="NCBI Taxonomy" id="392030"/>
    <lineage>
        <taxon>Eukaryota</taxon>
        <taxon>Metazoa</taxon>
        <taxon>Spiralia</taxon>
        <taxon>Gnathifera</taxon>
        <taxon>Rotifera</taxon>
        <taxon>Eurotatoria</taxon>
        <taxon>Bdelloidea</taxon>
        <taxon>Philodinida</taxon>
        <taxon>Philodinidae</taxon>
        <taxon>Rotaria</taxon>
    </lineage>
</organism>
<sequence>MDYTYGQSNDYPLRIVVPSDSVGAIIGKQGSTVKQIKQTARAKIDVNKNEASNNQERIIIIRGQQENCIQACREILRIMYEDAKNKNKTSEIILKVLAQNNFIGRIIGKGGNIINTIKKETDTNITVSSINELNSYNIERIISIKGELDQQMSALETIFSKLWLAYENENARAWHYSTQYYQQQQMMQNFAQHAAMIATVGATGPPLLPMNYSQQQQQQQSMVHQTQTNNSNNSSNKFMEQQPNLSTIYPSSYYPTLIPTSGSFYLSYPSANSIIASQPNPYANGNLIQQQEQLQLLQNIPVSIETVHLYVPNTVIGAIIGAKGFFIKSIMKSSNASVKINPVSQDEDSSEVSERQVTITGTPEAQWKSQYYIYDKIRQEGYFGEDLVRLRAEINVPTLLIGRLVGKGGHNVRQLQQSTGAFIKLPDDSQQTSASEVPVKIFGPFPASQFAQRRIQSIIQMSRDLANISKDDSNNNNNNNNNNNSSNEQLNGMNLNETSTIVNASTTSDDAVVASSTLPNTDASVTTVDDQK</sequence>
<dbReference type="SMART" id="SM00322">
    <property type="entry name" value="KH"/>
    <property type="match status" value="4"/>
</dbReference>
<dbReference type="Proteomes" id="UP000663856">
    <property type="component" value="Unassembled WGS sequence"/>
</dbReference>
<feature type="domain" description="K Homology" evidence="4">
    <location>
        <begin position="9"/>
        <end position="80"/>
    </location>
</feature>
<dbReference type="InterPro" id="IPR036612">
    <property type="entry name" value="KH_dom_type_1_sf"/>
</dbReference>
<comment type="caution">
    <text evidence="6">The sequence shown here is derived from an EMBL/GenBank/DDBJ whole genome shotgun (WGS) entry which is preliminary data.</text>
</comment>
<accession>A0A816Z8H9</accession>
<evidence type="ECO:0000256" key="1">
    <source>
        <dbReference type="ARBA" id="ARBA00022737"/>
    </source>
</evidence>
<keyword evidence="1" id="KW-0677">Repeat</keyword>
<dbReference type="AlphaFoldDB" id="A0A816Z8H9"/>
<dbReference type="Gene3D" id="3.30.310.210">
    <property type="match status" value="1"/>
</dbReference>
<evidence type="ECO:0000313" key="7">
    <source>
        <dbReference type="EMBL" id="CAF3906707.1"/>
    </source>
</evidence>
<protein>
    <recommendedName>
        <fullName evidence="4">K Homology domain-containing protein</fullName>
    </recommendedName>
</protein>
<feature type="region of interest" description="Disordered" evidence="3">
    <location>
        <begin position="468"/>
        <end position="492"/>
    </location>
</feature>
<feature type="domain" description="K Homology" evidence="4">
    <location>
        <begin position="90"/>
        <end position="163"/>
    </location>
</feature>
<dbReference type="GO" id="GO:0003723">
    <property type="term" value="F:RNA binding"/>
    <property type="evidence" value="ECO:0007669"/>
    <property type="project" value="UniProtKB-UniRule"/>
</dbReference>
<evidence type="ECO:0000313" key="6">
    <source>
        <dbReference type="EMBL" id="CAF2197079.1"/>
    </source>
</evidence>
<dbReference type="InterPro" id="IPR004087">
    <property type="entry name" value="KH_dom"/>
</dbReference>
<dbReference type="Proteomes" id="UP000663887">
    <property type="component" value="Unassembled WGS sequence"/>
</dbReference>
<feature type="region of interest" description="Disordered" evidence="3">
    <location>
        <begin position="512"/>
        <end position="532"/>
    </location>
</feature>
<evidence type="ECO:0000313" key="5">
    <source>
        <dbReference type="EMBL" id="CAF2041084.1"/>
    </source>
</evidence>
<gene>
    <name evidence="7" type="ORF">UXM345_LOCUS10844</name>
    <name evidence="6" type="ORF">WKI299_LOCUS34299</name>
    <name evidence="5" type="ORF">XDN619_LOCUS6690</name>
</gene>
<evidence type="ECO:0000256" key="2">
    <source>
        <dbReference type="PROSITE-ProRule" id="PRU00117"/>
    </source>
</evidence>
<feature type="compositionally biased region" description="Low complexity" evidence="3">
    <location>
        <begin position="474"/>
        <end position="487"/>
    </location>
</feature>
<dbReference type="SUPFAM" id="SSF54791">
    <property type="entry name" value="Eukaryotic type KH-domain (KH-domain type I)"/>
    <property type="match status" value="4"/>
</dbReference>
<dbReference type="Proteomes" id="UP000663842">
    <property type="component" value="Unassembled WGS sequence"/>
</dbReference>
<evidence type="ECO:0000256" key="3">
    <source>
        <dbReference type="SAM" id="MobiDB-lite"/>
    </source>
</evidence>
<dbReference type="PANTHER" id="PTHR10288">
    <property type="entry name" value="KH DOMAIN CONTAINING RNA BINDING PROTEIN"/>
    <property type="match status" value="1"/>
</dbReference>
<dbReference type="EMBL" id="CAJNRF010016388">
    <property type="protein sequence ID" value="CAF2197079.1"/>
    <property type="molecule type" value="Genomic_DNA"/>
</dbReference>
<dbReference type="CDD" id="cd22402">
    <property type="entry name" value="KH-I_IGF2BP_rpt3"/>
    <property type="match status" value="1"/>
</dbReference>
<dbReference type="PROSITE" id="PS50084">
    <property type="entry name" value="KH_TYPE_1"/>
    <property type="match status" value="4"/>
</dbReference>
<evidence type="ECO:0000313" key="8">
    <source>
        <dbReference type="Proteomes" id="UP000663856"/>
    </source>
</evidence>
<proteinExistence type="predicted"/>
<dbReference type="EMBL" id="CAJNRG010001928">
    <property type="protein sequence ID" value="CAF2041084.1"/>
    <property type="molecule type" value="Genomic_DNA"/>
</dbReference>
<keyword evidence="2" id="KW-0694">RNA-binding</keyword>
<evidence type="ECO:0000259" key="4">
    <source>
        <dbReference type="SMART" id="SM00322"/>
    </source>
</evidence>
<dbReference type="InterPro" id="IPR004088">
    <property type="entry name" value="KH_dom_type_1"/>
</dbReference>
<feature type="domain" description="K Homology" evidence="4">
    <location>
        <begin position="388"/>
        <end position="460"/>
    </location>
</feature>
<dbReference type="EMBL" id="CAJOBF010001054">
    <property type="protein sequence ID" value="CAF3906707.1"/>
    <property type="molecule type" value="Genomic_DNA"/>
</dbReference>
<reference evidence="6" key="1">
    <citation type="submission" date="2021-02" db="EMBL/GenBank/DDBJ databases">
        <authorList>
            <person name="Nowell W R."/>
        </authorList>
    </citation>
    <scope>NUCLEOTIDE SEQUENCE</scope>
</reference>
<dbReference type="Pfam" id="PF00013">
    <property type="entry name" value="KH_1"/>
    <property type="match status" value="4"/>
</dbReference>
<feature type="domain" description="K Homology" evidence="4">
    <location>
        <begin position="303"/>
        <end position="378"/>
    </location>
</feature>
<dbReference type="CDD" id="cd22403">
    <property type="entry name" value="KH-I_IGF2BP_rpt4"/>
    <property type="match status" value="1"/>
</dbReference>